<feature type="region of interest" description="Disordered" evidence="3">
    <location>
        <begin position="196"/>
        <end position="256"/>
    </location>
</feature>
<dbReference type="Proteomes" id="UP000544331">
    <property type="component" value="Unassembled WGS sequence"/>
</dbReference>
<dbReference type="PROSITE" id="PS00463">
    <property type="entry name" value="ZN2_CY6_FUNGAL_1"/>
    <property type="match status" value="1"/>
</dbReference>
<keyword evidence="1" id="KW-0479">Metal-binding</keyword>
<accession>A0A8H5YCV5</accession>
<evidence type="ECO:0000256" key="3">
    <source>
        <dbReference type="SAM" id="MobiDB-lite"/>
    </source>
</evidence>
<name>A0A8H5YCV5_9HYPO</name>
<feature type="compositionally biased region" description="Basic residues" evidence="3">
    <location>
        <begin position="99"/>
        <end position="110"/>
    </location>
</feature>
<feature type="region of interest" description="Disordered" evidence="3">
    <location>
        <begin position="270"/>
        <end position="302"/>
    </location>
</feature>
<dbReference type="SMART" id="SM00906">
    <property type="entry name" value="Fungal_trans"/>
    <property type="match status" value="1"/>
</dbReference>
<dbReference type="InterPro" id="IPR007219">
    <property type="entry name" value="XnlR_reg_dom"/>
</dbReference>
<dbReference type="CDD" id="cd00067">
    <property type="entry name" value="GAL4"/>
    <property type="match status" value="1"/>
</dbReference>
<evidence type="ECO:0000256" key="1">
    <source>
        <dbReference type="ARBA" id="ARBA00022723"/>
    </source>
</evidence>
<dbReference type="Pfam" id="PF00172">
    <property type="entry name" value="Zn_clus"/>
    <property type="match status" value="1"/>
</dbReference>
<dbReference type="Gene3D" id="4.10.240.10">
    <property type="entry name" value="Zn(2)-C6 fungal-type DNA-binding domain"/>
    <property type="match status" value="1"/>
</dbReference>
<feature type="region of interest" description="Disordered" evidence="3">
    <location>
        <begin position="98"/>
        <end position="146"/>
    </location>
</feature>
<feature type="region of interest" description="Disordered" evidence="3">
    <location>
        <begin position="21"/>
        <end position="51"/>
    </location>
</feature>
<dbReference type="PANTHER" id="PTHR47425">
    <property type="entry name" value="FARB-RELATED"/>
    <property type="match status" value="1"/>
</dbReference>
<dbReference type="InterPro" id="IPR052761">
    <property type="entry name" value="Fungal_Detox/Toxin_TFs"/>
</dbReference>
<dbReference type="AlphaFoldDB" id="A0A8H5YCV5"/>
<dbReference type="CDD" id="cd12148">
    <property type="entry name" value="fungal_TF_MHR"/>
    <property type="match status" value="1"/>
</dbReference>
<dbReference type="PROSITE" id="PS50048">
    <property type="entry name" value="ZN2_CY6_FUNGAL_2"/>
    <property type="match status" value="1"/>
</dbReference>
<dbReference type="SMART" id="SM00066">
    <property type="entry name" value="GAL4"/>
    <property type="match status" value="1"/>
</dbReference>
<reference evidence="5 6" key="1">
    <citation type="submission" date="2020-05" db="EMBL/GenBank/DDBJ databases">
        <title>Identification and distribution of gene clusters putatively required for synthesis of sphingolipid metabolism inhibitors in phylogenetically diverse species of the filamentous fungus Fusarium.</title>
        <authorList>
            <person name="Kim H.-S."/>
            <person name="Busman M."/>
            <person name="Brown D.W."/>
            <person name="Divon H."/>
            <person name="Uhlig S."/>
            <person name="Proctor R.H."/>
        </authorList>
    </citation>
    <scope>NUCLEOTIDE SEQUENCE [LARGE SCALE GENOMIC DNA]</scope>
    <source>
        <strain evidence="5 6">NRRL 66235</strain>
    </source>
</reference>
<dbReference type="OrthoDB" id="4451586at2759"/>
<feature type="compositionally biased region" description="Low complexity" evidence="3">
    <location>
        <begin position="132"/>
        <end position="146"/>
    </location>
</feature>
<dbReference type="InterPro" id="IPR001138">
    <property type="entry name" value="Zn2Cys6_DnaBD"/>
</dbReference>
<feature type="compositionally biased region" description="Polar residues" evidence="3">
    <location>
        <begin position="111"/>
        <end position="131"/>
    </location>
</feature>
<dbReference type="PANTHER" id="PTHR47425:SF3">
    <property type="entry name" value="ZN(II)2CYS6 TRANSCRIPTION FACTOR (EUROFUNG)"/>
    <property type="match status" value="1"/>
</dbReference>
<keyword evidence="2" id="KW-0539">Nucleus</keyword>
<comment type="caution">
    <text evidence="5">The sequence shown here is derived from an EMBL/GenBank/DDBJ whole genome shotgun (WGS) entry which is preliminary data.</text>
</comment>
<dbReference type="GO" id="GO:0008270">
    <property type="term" value="F:zinc ion binding"/>
    <property type="evidence" value="ECO:0007669"/>
    <property type="project" value="InterPro"/>
</dbReference>
<organism evidence="5 6">
    <name type="scientific">Fusarium mundagurra</name>
    <dbReference type="NCBI Taxonomy" id="1567541"/>
    <lineage>
        <taxon>Eukaryota</taxon>
        <taxon>Fungi</taxon>
        <taxon>Dikarya</taxon>
        <taxon>Ascomycota</taxon>
        <taxon>Pezizomycotina</taxon>
        <taxon>Sordariomycetes</taxon>
        <taxon>Hypocreomycetidae</taxon>
        <taxon>Hypocreales</taxon>
        <taxon>Nectriaceae</taxon>
        <taxon>Fusarium</taxon>
        <taxon>Fusarium fujikuroi species complex</taxon>
    </lineage>
</organism>
<feature type="region of interest" description="Disordered" evidence="3">
    <location>
        <begin position="163"/>
        <end position="183"/>
    </location>
</feature>
<dbReference type="Pfam" id="PF04082">
    <property type="entry name" value="Fungal_trans"/>
    <property type="match status" value="1"/>
</dbReference>
<feature type="compositionally biased region" description="Polar residues" evidence="3">
    <location>
        <begin position="241"/>
        <end position="250"/>
    </location>
</feature>
<dbReference type="GO" id="GO:0003677">
    <property type="term" value="F:DNA binding"/>
    <property type="evidence" value="ECO:0007669"/>
    <property type="project" value="InterPro"/>
</dbReference>
<dbReference type="EMBL" id="JAAOAN010000368">
    <property type="protein sequence ID" value="KAF5709071.1"/>
    <property type="molecule type" value="Genomic_DNA"/>
</dbReference>
<evidence type="ECO:0000259" key="4">
    <source>
        <dbReference type="PROSITE" id="PS50048"/>
    </source>
</evidence>
<evidence type="ECO:0000313" key="5">
    <source>
        <dbReference type="EMBL" id="KAF5709071.1"/>
    </source>
</evidence>
<feature type="domain" description="Zn(2)-C6 fungal-type" evidence="4">
    <location>
        <begin position="63"/>
        <end position="95"/>
    </location>
</feature>
<protein>
    <submittedName>
        <fullName evidence="5">Cutinase transcription factor 1 beta</fullName>
    </submittedName>
</protein>
<dbReference type="GO" id="GO:0006351">
    <property type="term" value="P:DNA-templated transcription"/>
    <property type="evidence" value="ECO:0007669"/>
    <property type="project" value="InterPro"/>
</dbReference>
<proteinExistence type="predicted"/>
<dbReference type="SUPFAM" id="SSF57701">
    <property type="entry name" value="Zn2/Cys6 DNA-binding domain"/>
    <property type="match status" value="1"/>
</dbReference>
<evidence type="ECO:0000256" key="2">
    <source>
        <dbReference type="ARBA" id="ARBA00023242"/>
    </source>
</evidence>
<dbReference type="InterPro" id="IPR036864">
    <property type="entry name" value="Zn2-C6_fun-type_DNA-bd_sf"/>
</dbReference>
<feature type="compositionally biased region" description="Polar residues" evidence="3">
    <location>
        <begin position="287"/>
        <end position="301"/>
    </location>
</feature>
<evidence type="ECO:0000313" key="6">
    <source>
        <dbReference type="Proteomes" id="UP000544331"/>
    </source>
</evidence>
<sequence>MNVAKPKGQKVLMVSPDNRLGAQGASAPAHAINSQVPRKRPGSWDNNLSPAGNRAVKKRALRACVSCRDRKVRCDVVNGGVPCTNCRLDDVDCVLKASNRGKHNPSRRQARSSLASNATATRASSPHANVNTDADTAASGSAPGSAPSTVFCAAPGYSSIAPGYSSIAPGQPQERHGSQPLAHGDEETICEDDQAKNNSWHDQQEAEQTRITHEAQSQPNGTLHEAHCEQQPQPQPIQGAATRSTPSSQPANPPTSDYLVALAFQGWTEQDTAEAPASSSRMDDVSVSANTPHTDQNQGDSQYHLPSYISPFPSHLDKHYLEFLALKDCLTIPDNQLRDELIRIYAFIVYPFMPAIDLIDFLEPITGSSEAGTVSLLIFQAIMFSSVTFVDMQLLQSHGFESKREARKVFFNRVKLLYSLGYETDRLTLVQSLLLMTYWYDSDSDDKHTWYWMGLALTTAHIEGLHRDLEEPQQMNKQGRLRRRIWWSCVIRDRLLGLGLRRPSRIREDEFSVTRLRLDDFDISAPPPPAVARLLVAPSYTGKDPVNRQRMAALCIDLSQLCTTIGRILHSQYTIASTPGGGSNYLRRAIVRPRSLKEQANSFAKCDADLQEWFRNLTPESRYVPGARDGGTATAQVENSTIRLHKILLYMKYLTAIGALHRPQVFYSGSDTIDSTRKVESRRKLTEAAVAITKLAFDLQSNGQMRFAPTSSIPAFLSAALIHLLNIRSPDEETRNISIGRFCQCLDALHQLQNMYTAADEAVQIINNMLENAGFMLPLLGIGNSMSKARRSMTGNRVFAGGGPNGVTARNSRLFSETRPNRVVTAYTSPVPVAGKPVASQEETTSALILGAGPTGDALCRQLSRQPSADPNMNPSATPNLMNIWSAAGYMHSERDIPLPADLMAGIQLDLDAWARLFKLFTLSTYYKN</sequence>
<keyword evidence="6" id="KW-1185">Reference proteome</keyword>
<feature type="compositionally biased region" description="Basic and acidic residues" evidence="3">
    <location>
        <begin position="202"/>
        <end position="213"/>
    </location>
</feature>
<dbReference type="GO" id="GO:0000981">
    <property type="term" value="F:DNA-binding transcription factor activity, RNA polymerase II-specific"/>
    <property type="evidence" value="ECO:0007669"/>
    <property type="project" value="InterPro"/>
</dbReference>
<gene>
    <name evidence="5" type="ORF">FMUND_10283</name>
</gene>